<evidence type="ECO:0000313" key="2">
    <source>
        <dbReference type="EMBL" id="GGM27214.1"/>
    </source>
</evidence>
<gene>
    <name evidence="2" type="primary">crfX</name>
    <name evidence="2" type="ORF">GCM10009425_42260</name>
</gene>
<dbReference type="RefSeq" id="WP_188868113.1">
    <property type="nucleotide sequence ID" value="NZ_BMNW01000012.1"/>
</dbReference>
<protein>
    <recommendedName>
        <fullName evidence="4">CrfX protein</fullName>
    </recommendedName>
</protein>
<evidence type="ECO:0000313" key="3">
    <source>
        <dbReference type="Proteomes" id="UP000616499"/>
    </source>
</evidence>
<name>A0ABQ2H3C4_9PSED</name>
<keyword evidence="3" id="KW-1185">Reference proteome</keyword>
<proteinExistence type="predicted"/>
<feature type="region of interest" description="Disordered" evidence="1">
    <location>
        <begin position="61"/>
        <end position="82"/>
    </location>
</feature>
<organism evidence="2 3">
    <name type="scientific">Pseudomonas asuensis</name>
    <dbReference type="NCBI Taxonomy" id="1825787"/>
    <lineage>
        <taxon>Bacteria</taxon>
        <taxon>Pseudomonadati</taxon>
        <taxon>Pseudomonadota</taxon>
        <taxon>Gammaproteobacteria</taxon>
        <taxon>Pseudomonadales</taxon>
        <taxon>Pseudomonadaceae</taxon>
        <taxon>Pseudomonas</taxon>
    </lineage>
</organism>
<comment type="caution">
    <text evidence="2">The sequence shown here is derived from an EMBL/GenBank/DDBJ whole genome shotgun (WGS) entry which is preliminary data.</text>
</comment>
<accession>A0ABQ2H3C4</accession>
<dbReference type="EMBL" id="BMNW01000012">
    <property type="protein sequence ID" value="GGM27214.1"/>
    <property type="molecule type" value="Genomic_DNA"/>
</dbReference>
<reference evidence="3" key="1">
    <citation type="journal article" date="2019" name="Int. J. Syst. Evol. Microbiol.">
        <title>The Global Catalogue of Microorganisms (GCM) 10K type strain sequencing project: providing services to taxonomists for standard genome sequencing and annotation.</title>
        <authorList>
            <consortium name="The Broad Institute Genomics Platform"/>
            <consortium name="The Broad Institute Genome Sequencing Center for Infectious Disease"/>
            <person name="Wu L."/>
            <person name="Ma J."/>
        </authorList>
    </citation>
    <scope>NUCLEOTIDE SEQUENCE [LARGE SCALE GENOMIC DNA]</scope>
    <source>
        <strain evidence="3">JCM 13501</strain>
    </source>
</reference>
<evidence type="ECO:0000256" key="1">
    <source>
        <dbReference type="SAM" id="MobiDB-lite"/>
    </source>
</evidence>
<dbReference type="Proteomes" id="UP000616499">
    <property type="component" value="Unassembled WGS sequence"/>
</dbReference>
<evidence type="ECO:0008006" key="4">
    <source>
        <dbReference type="Google" id="ProtNLM"/>
    </source>
</evidence>
<sequence>MPDPFEESLKDMLRSRAEAPTEYDRLDRVLKTANRQVGAGDLFGLMGRWGSAVLMAINNGSGHVKPVCGSSRRARSSSKQAE</sequence>